<sequence>MKTLYIAFDIFPRAKGSSSHIASMVTALERTFGAVELICLGTPEMPAYQREGGIEIYRFRKLHRDLLARATAFAQFVAQRVHSLRGSLTLSVFRDPWGGYPLLRATPGCPVIFEVNALPTWELGYSRPALAANAALRAKLGDMERRCLREAARVLCVSSVTRDALAGLGVHRAKIDVIPNEARDLFFAPPGGPSPIPALDSGKWFAYIGSLQSWQGVEAIIDAFALAAPDCEDSRMLILHSGQARLARPVERAIARRQLGGRILLHPPLDPEGVAGVLQRVRFTVVPLADTPRNTVQGCCPVKMIESMAAAAPVIASDLAVCREWLQDGTEGLLAAPGGTRDWALAIRRLMRDEPLRRSLSQGARRRAEACFAPPVIQRQLEQQFLTAAGGGNR</sequence>
<dbReference type="RefSeq" id="WP_194449351.1">
    <property type="nucleotide sequence ID" value="NZ_CP063849.1"/>
</dbReference>
<evidence type="ECO:0000313" key="2">
    <source>
        <dbReference type="EMBL" id="QOY87684.1"/>
    </source>
</evidence>
<feature type="domain" description="Glycosyltransferase subfamily 4-like N-terminal" evidence="1">
    <location>
        <begin position="16"/>
        <end position="180"/>
    </location>
</feature>
<dbReference type="Pfam" id="PF13579">
    <property type="entry name" value="Glyco_trans_4_4"/>
    <property type="match status" value="1"/>
</dbReference>
<protein>
    <submittedName>
        <fullName evidence="2">Glycosyltransferase family 4 protein</fullName>
    </submittedName>
</protein>
<dbReference type="Proteomes" id="UP000593892">
    <property type="component" value="Chromosome"/>
</dbReference>
<dbReference type="KEGG" id="pfer:IRI77_33875"/>
<dbReference type="PANTHER" id="PTHR12526">
    <property type="entry name" value="GLYCOSYLTRANSFERASE"/>
    <property type="match status" value="1"/>
</dbReference>
<dbReference type="AlphaFoldDB" id="A0A7S7SJW6"/>
<organism evidence="2 3">
    <name type="scientific">Paludibaculum fermentans</name>
    <dbReference type="NCBI Taxonomy" id="1473598"/>
    <lineage>
        <taxon>Bacteria</taxon>
        <taxon>Pseudomonadati</taxon>
        <taxon>Acidobacteriota</taxon>
        <taxon>Terriglobia</taxon>
        <taxon>Bryobacterales</taxon>
        <taxon>Bryobacteraceae</taxon>
        <taxon>Paludibaculum</taxon>
    </lineage>
</organism>
<proteinExistence type="predicted"/>
<dbReference type="Pfam" id="PF13692">
    <property type="entry name" value="Glyco_trans_1_4"/>
    <property type="match status" value="1"/>
</dbReference>
<evidence type="ECO:0000313" key="3">
    <source>
        <dbReference type="Proteomes" id="UP000593892"/>
    </source>
</evidence>
<dbReference type="InterPro" id="IPR028098">
    <property type="entry name" value="Glyco_trans_4-like_N"/>
</dbReference>
<dbReference type="PANTHER" id="PTHR12526:SF636">
    <property type="entry name" value="BLL3647 PROTEIN"/>
    <property type="match status" value="1"/>
</dbReference>
<dbReference type="SUPFAM" id="SSF53756">
    <property type="entry name" value="UDP-Glycosyltransferase/glycogen phosphorylase"/>
    <property type="match status" value="1"/>
</dbReference>
<evidence type="ECO:0000259" key="1">
    <source>
        <dbReference type="Pfam" id="PF13579"/>
    </source>
</evidence>
<gene>
    <name evidence="2" type="ORF">IRI77_33875</name>
</gene>
<name>A0A7S7SJW6_PALFE</name>
<dbReference type="CDD" id="cd03801">
    <property type="entry name" value="GT4_PimA-like"/>
    <property type="match status" value="1"/>
</dbReference>
<dbReference type="GO" id="GO:0016757">
    <property type="term" value="F:glycosyltransferase activity"/>
    <property type="evidence" value="ECO:0007669"/>
    <property type="project" value="UniProtKB-ARBA"/>
</dbReference>
<dbReference type="EMBL" id="CP063849">
    <property type="protein sequence ID" value="QOY87684.1"/>
    <property type="molecule type" value="Genomic_DNA"/>
</dbReference>
<keyword evidence="2" id="KW-0808">Transferase</keyword>
<keyword evidence="3" id="KW-1185">Reference proteome</keyword>
<dbReference type="Gene3D" id="3.40.50.2000">
    <property type="entry name" value="Glycogen Phosphorylase B"/>
    <property type="match status" value="2"/>
</dbReference>
<accession>A0A7S7SJW6</accession>
<reference evidence="2 3" key="1">
    <citation type="submission" date="2020-10" db="EMBL/GenBank/DDBJ databases">
        <title>Complete genome sequence of Paludibaculum fermentans P105T, a facultatively anaerobic acidobacterium capable of dissimilatory Fe(III) reduction.</title>
        <authorList>
            <person name="Dedysh S.N."/>
            <person name="Beletsky A.V."/>
            <person name="Kulichevskaya I.S."/>
            <person name="Mardanov A.V."/>
            <person name="Ravin N.V."/>
        </authorList>
    </citation>
    <scope>NUCLEOTIDE SEQUENCE [LARGE SCALE GENOMIC DNA]</scope>
    <source>
        <strain evidence="2 3">P105</strain>
    </source>
</reference>